<dbReference type="PANTHER" id="PTHR19303">
    <property type="entry name" value="TRANSPOSON"/>
    <property type="match status" value="1"/>
</dbReference>
<dbReference type="EMBL" id="KV878980">
    <property type="protein sequence ID" value="OJJ98564.1"/>
    <property type="molecule type" value="Genomic_DNA"/>
</dbReference>
<dbReference type="RefSeq" id="XP_020054904.1">
    <property type="nucleotide sequence ID" value="XM_020196534.1"/>
</dbReference>
<dbReference type="OrthoDB" id="4457643at2759"/>
<protein>
    <recommendedName>
        <fullName evidence="1">DDE-1 domain-containing protein</fullName>
    </recommendedName>
</protein>
<dbReference type="InterPro" id="IPR004875">
    <property type="entry name" value="DDE_SF_endonuclease_dom"/>
</dbReference>
<accession>A0A1L9WQW2</accession>
<dbReference type="InterPro" id="IPR050863">
    <property type="entry name" value="CenT-Element_Derived"/>
</dbReference>
<evidence type="ECO:0000313" key="3">
    <source>
        <dbReference type="Proteomes" id="UP000184546"/>
    </source>
</evidence>
<dbReference type="Pfam" id="PF03184">
    <property type="entry name" value="DDE_1"/>
    <property type="match status" value="1"/>
</dbReference>
<reference evidence="3" key="1">
    <citation type="journal article" date="2017" name="Genome Biol.">
        <title>Comparative genomics reveals high biological diversity and specific adaptations in the industrially and medically important fungal genus Aspergillus.</title>
        <authorList>
            <person name="de Vries R.P."/>
            <person name="Riley R."/>
            <person name="Wiebenga A."/>
            <person name="Aguilar-Osorio G."/>
            <person name="Amillis S."/>
            <person name="Uchima C.A."/>
            <person name="Anderluh G."/>
            <person name="Asadollahi M."/>
            <person name="Askin M."/>
            <person name="Barry K."/>
            <person name="Battaglia E."/>
            <person name="Bayram O."/>
            <person name="Benocci T."/>
            <person name="Braus-Stromeyer S.A."/>
            <person name="Caldana C."/>
            <person name="Canovas D."/>
            <person name="Cerqueira G.C."/>
            <person name="Chen F."/>
            <person name="Chen W."/>
            <person name="Choi C."/>
            <person name="Clum A."/>
            <person name="Dos Santos R.A."/>
            <person name="Damasio A.R."/>
            <person name="Diallinas G."/>
            <person name="Emri T."/>
            <person name="Fekete E."/>
            <person name="Flipphi M."/>
            <person name="Freyberg S."/>
            <person name="Gallo A."/>
            <person name="Gournas C."/>
            <person name="Habgood R."/>
            <person name="Hainaut M."/>
            <person name="Harispe M.L."/>
            <person name="Henrissat B."/>
            <person name="Hilden K.S."/>
            <person name="Hope R."/>
            <person name="Hossain A."/>
            <person name="Karabika E."/>
            <person name="Karaffa L."/>
            <person name="Karanyi Z."/>
            <person name="Krasevec N."/>
            <person name="Kuo A."/>
            <person name="Kusch H."/>
            <person name="LaButti K."/>
            <person name="Lagendijk E.L."/>
            <person name="Lapidus A."/>
            <person name="Levasseur A."/>
            <person name="Lindquist E."/>
            <person name="Lipzen A."/>
            <person name="Logrieco A.F."/>
            <person name="MacCabe A."/>
            <person name="Maekelae M.R."/>
            <person name="Malavazi I."/>
            <person name="Melin P."/>
            <person name="Meyer V."/>
            <person name="Mielnichuk N."/>
            <person name="Miskei M."/>
            <person name="Molnar A.P."/>
            <person name="Mule G."/>
            <person name="Ngan C.Y."/>
            <person name="Orejas M."/>
            <person name="Orosz E."/>
            <person name="Ouedraogo J.P."/>
            <person name="Overkamp K.M."/>
            <person name="Park H.-S."/>
            <person name="Perrone G."/>
            <person name="Piumi F."/>
            <person name="Punt P.J."/>
            <person name="Ram A.F."/>
            <person name="Ramon A."/>
            <person name="Rauscher S."/>
            <person name="Record E."/>
            <person name="Riano-Pachon D.M."/>
            <person name="Robert V."/>
            <person name="Roehrig J."/>
            <person name="Ruller R."/>
            <person name="Salamov A."/>
            <person name="Salih N.S."/>
            <person name="Samson R.A."/>
            <person name="Sandor E."/>
            <person name="Sanguinetti M."/>
            <person name="Schuetze T."/>
            <person name="Sepcic K."/>
            <person name="Shelest E."/>
            <person name="Sherlock G."/>
            <person name="Sophianopoulou V."/>
            <person name="Squina F.M."/>
            <person name="Sun H."/>
            <person name="Susca A."/>
            <person name="Todd R.B."/>
            <person name="Tsang A."/>
            <person name="Unkles S.E."/>
            <person name="van de Wiele N."/>
            <person name="van Rossen-Uffink D."/>
            <person name="Oliveira J.V."/>
            <person name="Vesth T.C."/>
            <person name="Visser J."/>
            <person name="Yu J.-H."/>
            <person name="Zhou M."/>
            <person name="Andersen M.R."/>
            <person name="Archer D.B."/>
            <person name="Baker S.E."/>
            <person name="Benoit I."/>
            <person name="Brakhage A.A."/>
            <person name="Braus G.H."/>
            <person name="Fischer R."/>
            <person name="Frisvad J.C."/>
            <person name="Goldman G.H."/>
            <person name="Houbraken J."/>
            <person name="Oakley B."/>
            <person name="Pocsi I."/>
            <person name="Scazzocchio C."/>
            <person name="Seiboth B."/>
            <person name="vanKuyk P.A."/>
            <person name="Wortman J."/>
            <person name="Dyer P.S."/>
            <person name="Grigoriev I.V."/>
        </authorList>
    </citation>
    <scope>NUCLEOTIDE SEQUENCE [LARGE SCALE GENOMIC DNA]</scope>
    <source>
        <strain evidence="3">ATCC 16872 / CBS 172.66 / WB 5094</strain>
    </source>
</reference>
<dbReference type="PANTHER" id="PTHR19303:SF62">
    <property type="entry name" value="HTH CENPB-TYPE DOMAIN-CONTAINING PROTEIN-RELATED"/>
    <property type="match status" value="1"/>
</dbReference>
<evidence type="ECO:0000259" key="1">
    <source>
        <dbReference type="Pfam" id="PF03184"/>
    </source>
</evidence>
<dbReference type="AlphaFoldDB" id="A0A1L9WQW2"/>
<dbReference type="GO" id="GO:0005634">
    <property type="term" value="C:nucleus"/>
    <property type="evidence" value="ECO:0007669"/>
    <property type="project" value="TreeGrafter"/>
</dbReference>
<keyword evidence="3" id="KW-1185">Reference proteome</keyword>
<proteinExistence type="predicted"/>
<gene>
    <name evidence="2" type="ORF">ASPACDRAFT_122421</name>
</gene>
<feature type="domain" description="DDE-1" evidence="1">
    <location>
        <begin position="52"/>
        <end position="221"/>
    </location>
</feature>
<dbReference type="VEuPathDB" id="FungiDB:ASPACDRAFT_122421"/>
<dbReference type="GO" id="GO:0003677">
    <property type="term" value="F:DNA binding"/>
    <property type="evidence" value="ECO:0007669"/>
    <property type="project" value="TreeGrafter"/>
</dbReference>
<organism evidence="2 3">
    <name type="scientific">Aspergillus aculeatus (strain ATCC 16872 / CBS 172.66 / WB 5094)</name>
    <dbReference type="NCBI Taxonomy" id="690307"/>
    <lineage>
        <taxon>Eukaryota</taxon>
        <taxon>Fungi</taxon>
        <taxon>Dikarya</taxon>
        <taxon>Ascomycota</taxon>
        <taxon>Pezizomycotina</taxon>
        <taxon>Eurotiomycetes</taxon>
        <taxon>Eurotiomycetidae</taxon>
        <taxon>Eurotiales</taxon>
        <taxon>Aspergillaceae</taxon>
        <taxon>Aspergillus</taxon>
        <taxon>Aspergillus subgen. Circumdati</taxon>
    </lineage>
</organism>
<evidence type="ECO:0000313" key="2">
    <source>
        <dbReference type="EMBL" id="OJJ98564.1"/>
    </source>
</evidence>
<sequence length="362" mass="41594">MAISSKKQNGIADEDIYNFNKTGFAMGLVATAKVVTRSDCIGKPFLIQPGNREWVTLIKYINASGWALPPYIIVKGKMYMEAWYKGNVPHFWRINTSPNGWTSNEIGLHWLEYYFISLIKKRRVGKYSLLILDGHNSYLTPRFNEICSQNSIVFICMPPHSSHLCQPLDVACFAPLKKAYGGLIKRLIRQEIYYINKVDFLDTFPKARELAFKKSSIQNVFSASGLVSFQPDEMLGKLMYSLREITPTESQTTTSSILKTSKNTRQLKKHETTIERLLRERTRSPPESIRTALLYIIKGCEIALNRAALFKQKNHDLQTADEYQTKKRKQSNRQLADLEGATVHKAIQLFRRAREEDETLEI</sequence>
<dbReference type="OMA" id="HASHICQ"/>
<dbReference type="STRING" id="690307.A0A1L9WQW2"/>
<dbReference type="GeneID" id="30970348"/>
<dbReference type="Proteomes" id="UP000184546">
    <property type="component" value="Unassembled WGS sequence"/>
</dbReference>
<name>A0A1L9WQW2_ASPA1</name>